<comment type="pathway">
    <text evidence="2">Pyrimidine metabolism; UMP biosynthesis via de novo pathway; UMP from orotate: step 1/2.</text>
</comment>
<sequence>MSVMATFEHKLRELIIKLHEIEVLKFGMFKMKVGIDSPVYFDMRSVVSYPEIMEEVAELLWEFAIKDKTYDELCGVPYAALPIATLISSRSKIPMLIRRKEAKKYGTKKLVEGKFNPHDKCVIIEDVVTSGSSILETVRDLRSEGLDVTSTVVVVDREQGGKYNLSQQGITMHSLCTLSQVGGYDLASTKGTIMKNIYYTFYLINTSNGSECLLQILQILKEAGRVTQETVDNVKKYLAASQIRPDGSFIVTPPPSGYNLSYITDEDMSNKISQFIKITGVINVFKSSHVQIHTRLKTHIDIVEDFSPQVIQELLDAAQQHNFLLLEDRKFADIGHAVCLQYSKGTHKISSWADLVTVHPVPGENVLTGLKSVVGDLKRGCFLVVEMSSAGNLNTPNYISSSMEMCDKHLDFVAGVVCQTPAAVRYPGLVQLTPGVRLECKNDGDLGQQYNSPDDVILSRGADVAVVGRGITLATDPIQVAKEYRAKLWTAYQKRIGSLK</sequence>
<evidence type="ECO:0000256" key="5">
    <source>
        <dbReference type="ARBA" id="ARBA00011971"/>
    </source>
</evidence>
<comment type="similarity">
    <text evidence="4">In the C-terminal section; belongs to the OMP decarboxylase family.</text>
</comment>
<dbReference type="HAMAP" id="MF_01208">
    <property type="entry name" value="PyrE"/>
    <property type="match status" value="1"/>
</dbReference>
<dbReference type="EC" id="2.4.2.10" evidence="5"/>
<dbReference type="SUPFAM" id="SSF53271">
    <property type="entry name" value="PRTase-like"/>
    <property type="match status" value="1"/>
</dbReference>
<keyword evidence="13" id="KW-0511">Multifunctional enzyme</keyword>
<evidence type="ECO:0000256" key="6">
    <source>
        <dbReference type="ARBA" id="ARBA00012321"/>
    </source>
</evidence>
<dbReference type="CDD" id="cd04725">
    <property type="entry name" value="OMP_decarboxylase_like"/>
    <property type="match status" value="1"/>
</dbReference>
<dbReference type="CDD" id="cd06223">
    <property type="entry name" value="PRTases_typeI"/>
    <property type="match status" value="1"/>
</dbReference>
<feature type="domain" description="Orotidine 5'-phosphate decarboxylase" evidence="14">
    <location>
        <begin position="275"/>
        <end position="484"/>
    </location>
</feature>
<evidence type="ECO:0000256" key="4">
    <source>
        <dbReference type="ARBA" id="ARBA00009769"/>
    </source>
</evidence>
<evidence type="ECO:0000256" key="11">
    <source>
        <dbReference type="ARBA" id="ARBA00022975"/>
    </source>
</evidence>
<evidence type="ECO:0000256" key="8">
    <source>
        <dbReference type="ARBA" id="ARBA00022676"/>
    </source>
</evidence>
<reference evidence="15 16" key="1">
    <citation type="journal article" date="2022" name="Allergy">
        <title>Genome assembly and annotation of Periplaneta americana reveal a comprehensive cockroach allergen profile.</title>
        <authorList>
            <person name="Wang L."/>
            <person name="Xiong Q."/>
            <person name="Saelim N."/>
            <person name="Wang L."/>
            <person name="Nong W."/>
            <person name="Wan A.T."/>
            <person name="Shi M."/>
            <person name="Liu X."/>
            <person name="Cao Q."/>
            <person name="Hui J.H.L."/>
            <person name="Sookrung N."/>
            <person name="Leung T.F."/>
            <person name="Tungtrongchitr A."/>
            <person name="Tsui S.K.W."/>
        </authorList>
    </citation>
    <scope>NUCLEOTIDE SEQUENCE [LARGE SCALE GENOMIC DNA]</scope>
    <source>
        <strain evidence="15">PWHHKU_190912</strain>
    </source>
</reference>
<dbReference type="InterPro" id="IPR013785">
    <property type="entry name" value="Aldolase_TIM"/>
</dbReference>
<accession>A0ABQ8TDQ6</accession>
<keyword evidence="11" id="KW-0665">Pyrimidine biosynthesis</keyword>
<dbReference type="NCBIfam" id="TIGR01740">
    <property type="entry name" value="pyrF"/>
    <property type="match status" value="1"/>
</dbReference>
<dbReference type="InterPro" id="IPR011060">
    <property type="entry name" value="RibuloseP-bd_barrel"/>
</dbReference>
<dbReference type="EMBL" id="JAJSOF020000011">
    <property type="protein sequence ID" value="KAJ4444383.1"/>
    <property type="molecule type" value="Genomic_DNA"/>
</dbReference>
<name>A0ABQ8TDQ6_PERAM</name>
<dbReference type="EC" id="4.1.1.23" evidence="6"/>
<dbReference type="SUPFAM" id="SSF51366">
    <property type="entry name" value="Ribulose-phoshate binding barrel"/>
    <property type="match status" value="1"/>
</dbReference>
<dbReference type="InterPro" id="IPR029057">
    <property type="entry name" value="PRTase-like"/>
</dbReference>
<evidence type="ECO:0000313" key="16">
    <source>
        <dbReference type="Proteomes" id="UP001148838"/>
    </source>
</evidence>
<organism evidence="15 16">
    <name type="scientific">Periplaneta americana</name>
    <name type="common">American cockroach</name>
    <name type="synonym">Blatta americana</name>
    <dbReference type="NCBI Taxonomy" id="6978"/>
    <lineage>
        <taxon>Eukaryota</taxon>
        <taxon>Metazoa</taxon>
        <taxon>Ecdysozoa</taxon>
        <taxon>Arthropoda</taxon>
        <taxon>Hexapoda</taxon>
        <taxon>Insecta</taxon>
        <taxon>Pterygota</taxon>
        <taxon>Neoptera</taxon>
        <taxon>Polyneoptera</taxon>
        <taxon>Dictyoptera</taxon>
        <taxon>Blattodea</taxon>
        <taxon>Blattoidea</taxon>
        <taxon>Blattidae</taxon>
        <taxon>Blattinae</taxon>
        <taxon>Periplaneta</taxon>
    </lineage>
</organism>
<comment type="pathway">
    <text evidence="1">Pyrimidine metabolism; UMP biosynthesis via de novo pathway; UMP from orotate: step 2/2.</text>
</comment>
<dbReference type="Gene3D" id="3.20.20.70">
    <property type="entry name" value="Aldolase class I"/>
    <property type="match status" value="1"/>
</dbReference>
<evidence type="ECO:0000256" key="9">
    <source>
        <dbReference type="ARBA" id="ARBA00022679"/>
    </source>
</evidence>
<evidence type="ECO:0000256" key="13">
    <source>
        <dbReference type="ARBA" id="ARBA00023268"/>
    </source>
</evidence>
<dbReference type="InterPro" id="IPR004467">
    <property type="entry name" value="Or_phspho_trans_dom"/>
</dbReference>
<proteinExistence type="inferred from homology"/>
<evidence type="ECO:0000259" key="14">
    <source>
        <dbReference type="SMART" id="SM00934"/>
    </source>
</evidence>
<dbReference type="SMART" id="SM00934">
    <property type="entry name" value="OMPdecase"/>
    <property type="match status" value="1"/>
</dbReference>
<evidence type="ECO:0000256" key="10">
    <source>
        <dbReference type="ARBA" id="ARBA00022793"/>
    </source>
</evidence>
<evidence type="ECO:0000256" key="2">
    <source>
        <dbReference type="ARBA" id="ARBA00004889"/>
    </source>
</evidence>
<dbReference type="InterPro" id="IPR000836">
    <property type="entry name" value="PRTase_dom"/>
</dbReference>
<dbReference type="NCBIfam" id="TIGR00336">
    <property type="entry name" value="pyrE"/>
    <property type="match status" value="1"/>
</dbReference>
<dbReference type="Proteomes" id="UP001148838">
    <property type="component" value="Unassembled WGS sequence"/>
</dbReference>
<dbReference type="PANTHER" id="PTHR19278:SF9">
    <property type="entry name" value="URIDINE 5'-MONOPHOSPHATE SYNTHASE"/>
    <property type="match status" value="1"/>
</dbReference>
<keyword evidence="10" id="KW-0210">Decarboxylase</keyword>
<dbReference type="InterPro" id="IPR014732">
    <property type="entry name" value="OMPdecase"/>
</dbReference>
<comment type="caution">
    <text evidence="15">The sequence shown here is derived from an EMBL/GenBank/DDBJ whole genome shotgun (WGS) entry which is preliminary data.</text>
</comment>
<comment type="similarity">
    <text evidence="3">In the N-terminal section; belongs to the purine/pyrimidine phosphoribosyltransferase family.</text>
</comment>
<keyword evidence="16" id="KW-1185">Reference proteome</keyword>
<evidence type="ECO:0000313" key="15">
    <source>
        <dbReference type="EMBL" id="KAJ4444383.1"/>
    </source>
</evidence>
<evidence type="ECO:0000256" key="3">
    <source>
        <dbReference type="ARBA" id="ARBA00006221"/>
    </source>
</evidence>
<dbReference type="PANTHER" id="PTHR19278">
    <property type="entry name" value="OROTATE PHOSPHORIBOSYLTRANSFERASE"/>
    <property type="match status" value="1"/>
</dbReference>
<keyword evidence="8" id="KW-0328">Glycosyltransferase</keyword>
<evidence type="ECO:0000256" key="7">
    <source>
        <dbReference type="ARBA" id="ARBA00015047"/>
    </source>
</evidence>
<keyword evidence="12" id="KW-0456">Lyase</keyword>
<dbReference type="InterPro" id="IPR001754">
    <property type="entry name" value="OMPdeCOase_dom"/>
</dbReference>
<evidence type="ECO:0000256" key="1">
    <source>
        <dbReference type="ARBA" id="ARBA00004861"/>
    </source>
</evidence>
<dbReference type="Pfam" id="PF00215">
    <property type="entry name" value="OMPdecase"/>
    <property type="match status" value="1"/>
</dbReference>
<gene>
    <name evidence="15" type="ORF">ANN_06175</name>
</gene>
<dbReference type="Gene3D" id="3.40.50.2020">
    <property type="match status" value="1"/>
</dbReference>
<dbReference type="InterPro" id="IPR023031">
    <property type="entry name" value="OPRT"/>
</dbReference>
<dbReference type="Pfam" id="PF00156">
    <property type="entry name" value="Pribosyltran"/>
    <property type="match status" value="1"/>
</dbReference>
<protein>
    <recommendedName>
        <fullName evidence="7">Uridine 5'-monophosphate synthase</fullName>
        <ecNumber evidence="5">2.4.2.10</ecNumber>
        <ecNumber evidence="6">4.1.1.23</ecNumber>
    </recommendedName>
</protein>
<evidence type="ECO:0000256" key="12">
    <source>
        <dbReference type="ARBA" id="ARBA00023239"/>
    </source>
</evidence>
<keyword evidence="9" id="KW-0808">Transferase</keyword>